<evidence type="ECO:0000256" key="2">
    <source>
        <dbReference type="ARBA" id="ARBA00010617"/>
    </source>
</evidence>
<evidence type="ECO:0000313" key="14">
    <source>
        <dbReference type="EMBL" id="KAJ4782496.1"/>
    </source>
</evidence>
<feature type="binding site" description="axial binding residue" evidence="11">
    <location>
        <position position="475"/>
    </location>
    <ligand>
        <name>heme</name>
        <dbReference type="ChEBI" id="CHEBI:30413"/>
    </ligand>
    <ligandPart>
        <name>Fe</name>
        <dbReference type="ChEBI" id="CHEBI:18248"/>
    </ligandPart>
</feature>
<dbReference type="FunFam" id="1.10.630.10:FF:000029">
    <property type="entry name" value="Cytochrome P450 734A1"/>
    <property type="match status" value="1"/>
</dbReference>
<evidence type="ECO:0000256" key="12">
    <source>
        <dbReference type="RuleBase" id="RU000461"/>
    </source>
</evidence>
<proteinExistence type="inferred from homology"/>
<comment type="similarity">
    <text evidence="2 12">Belongs to the cytochrome P450 family.</text>
</comment>
<evidence type="ECO:0000256" key="10">
    <source>
        <dbReference type="ARBA" id="ARBA00023136"/>
    </source>
</evidence>
<comment type="cofactor">
    <cofactor evidence="11">
        <name>heme</name>
        <dbReference type="ChEBI" id="CHEBI:30413"/>
    </cofactor>
</comment>
<dbReference type="InterPro" id="IPR017972">
    <property type="entry name" value="Cyt_P450_CS"/>
</dbReference>
<dbReference type="InterPro" id="IPR002401">
    <property type="entry name" value="Cyt_P450_E_grp-I"/>
</dbReference>
<keyword evidence="3 11" id="KW-0349">Heme</keyword>
<keyword evidence="7 12" id="KW-0560">Oxidoreductase</keyword>
<evidence type="ECO:0000256" key="11">
    <source>
        <dbReference type="PIRSR" id="PIRSR602401-1"/>
    </source>
</evidence>
<dbReference type="AlphaFoldDB" id="A0AAV8ESL5"/>
<dbReference type="EMBL" id="JAMFTS010000003">
    <property type="protein sequence ID" value="KAJ4782496.1"/>
    <property type="molecule type" value="Genomic_DNA"/>
</dbReference>
<evidence type="ECO:0000256" key="3">
    <source>
        <dbReference type="ARBA" id="ARBA00022617"/>
    </source>
</evidence>
<keyword evidence="4 13" id="KW-0812">Transmembrane</keyword>
<dbReference type="GO" id="GO:0020037">
    <property type="term" value="F:heme binding"/>
    <property type="evidence" value="ECO:0007669"/>
    <property type="project" value="InterPro"/>
</dbReference>
<dbReference type="PROSITE" id="PS00086">
    <property type="entry name" value="CYTOCHROME_P450"/>
    <property type="match status" value="1"/>
</dbReference>
<feature type="transmembrane region" description="Helical" evidence="13">
    <location>
        <begin position="12"/>
        <end position="32"/>
    </location>
</feature>
<evidence type="ECO:0000256" key="4">
    <source>
        <dbReference type="ARBA" id="ARBA00022692"/>
    </source>
</evidence>
<evidence type="ECO:0000256" key="8">
    <source>
        <dbReference type="ARBA" id="ARBA00023004"/>
    </source>
</evidence>
<dbReference type="GO" id="GO:0016131">
    <property type="term" value="P:brassinosteroid metabolic process"/>
    <property type="evidence" value="ECO:0007669"/>
    <property type="project" value="UniProtKB-ARBA"/>
</dbReference>
<dbReference type="PANTHER" id="PTHR24282:SF255">
    <property type="entry name" value="CYTOCHROME P450 72A11-RELATED"/>
    <property type="match status" value="1"/>
</dbReference>
<evidence type="ECO:0000313" key="15">
    <source>
        <dbReference type="Proteomes" id="UP001140206"/>
    </source>
</evidence>
<reference evidence="14" key="1">
    <citation type="submission" date="2022-08" db="EMBL/GenBank/DDBJ databases">
        <authorList>
            <person name="Marques A."/>
        </authorList>
    </citation>
    <scope>NUCLEOTIDE SEQUENCE</scope>
    <source>
        <strain evidence="14">RhyPub2mFocal</strain>
        <tissue evidence="14">Leaves</tissue>
    </source>
</reference>
<dbReference type="GO" id="GO:0016705">
    <property type="term" value="F:oxidoreductase activity, acting on paired donors, with incorporation or reduction of molecular oxygen"/>
    <property type="evidence" value="ECO:0007669"/>
    <property type="project" value="InterPro"/>
</dbReference>
<evidence type="ECO:0000256" key="9">
    <source>
        <dbReference type="ARBA" id="ARBA00023033"/>
    </source>
</evidence>
<dbReference type="PRINTS" id="PR00385">
    <property type="entry name" value="P450"/>
</dbReference>
<sequence>MHHIFYQLGSNPWSLSIGAFSFLLLFGAFRVLEWAWLRPRRLERALRKQGLRGTGYRLLVGDLNENARLNKEAYAKPMELSHDITSRVAPLLHHSMTVYGKQSLSWFGTNPRVTIADPKLVKDILSNKFGHFEKLKRPLLGLLVAGLVSYEGEKWAKHRRILNPGFHVEKLKSLLPAFFACCDELVDRWEKTIGLDGSFEMDVWPEMRNLTGDIISRVAFGSSYKEGRRIFQLHGEQTELFTKASSMSYIPFHSYIPTENNKRLKQNARETRTLIKGIIAKREKAIKNGETTNNDLIGLLLESNMREIGGNNKNSNLGMTAEEVIEECRLFYFAGQETTSLLLTWTMVVLSMHPEWQDKAREEVLQQFGTGRMKPEFDGFNQLKLVTMILYEVLRLYPSDVMINRRTYKTIQLGDLTLPPGVQLGMPILFIHHDPEIWGPDANEFKPTRFAEGISKATKNGQLAFFSFGWGPRICIGQNFALIEAKMALSMILQHFRFELSENYQHAPYNTALSIYPQHGALVKFYRI</sequence>
<evidence type="ECO:0000256" key="6">
    <source>
        <dbReference type="ARBA" id="ARBA00022989"/>
    </source>
</evidence>
<dbReference type="InterPro" id="IPR036396">
    <property type="entry name" value="Cyt_P450_sf"/>
</dbReference>
<keyword evidence="8 11" id="KW-0408">Iron</keyword>
<evidence type="ECO:0000256" key="13">
    <source>
        <dbReference type="SAM" id="Phobius"/>
    </source>
</evidence>
<dbReference type="GO" id="GO:0010268">
    <property type="term" value="P:brassinosteroid homeostasis"/>
    <property type="evidence" value="ECO:0007669"/>
    <property type="project" value="UniProtKB-ARBA"/>
</dbReference>
<keyword evidence="15" id="KW-1185">Reference proteome</keyword>
<evidence type="ECO:0000256" key="1">
    <source>
        <dbReference type="ARBA" id="ARBA00004167"/>
    </source>
</evidence>
<dbReference type="GO" id="GO:0004497">
    <property type="term" value="F:monooxygenase activity"/>
    <property type="evidence" value="ECO:0007669"/>
    <property type="project" value="UniProtKB-KW"/>
</dbReference>
<dbReference type="PANTHER" id="PTHR24282">
    <property type="entry name" value="CYTOCHROME P450 FAMILY MEMBER"/>
    <property type="match status" value="1"/>
</dbReference>
<dbReference type="Gene3D" id="1.10.630.10">
    <property type="entry name" value="Cytochrome P450"/>
    <property type="match status" value="1"/>
</dbReference>
<organism evidence="14 15">
    <name type="scientific">Rhynchospora pubera</name>
    <dbReference type="NCBI Taxonomy" id="906938"/>
    <lineage>
        <taxon>Eukaryota</taxon>
        <taxon>Viridiplantae</taxon>
        <taxon>Streptophyta</taxon>
        <taxon>Embryophyta</taxon>
        <taxon>Tracheophyta</taxon>
        <taxon>Spermatophyta</taxon>
        <taxon>Magnoliopsida</taxon>
        <taxon>Liliopsida</taxon>
        <taxon>Poales</taxon>
        <taxon>Cyperaceae</taxon>
        <taxon>Cyperoideae</taxon>
        <taxon>Rhynchosporeae</taxon>
        <taxon>Rhynchospora</taxon>
    </lineage>
</organism>
<evidence type="ECO:0000256" key="7">
    <source>
        <dbReference type="ARBA" id="ARBA00023002"/>
    </source>
</evidence>
<keyword evidence="5 11" id="KW-0479">Metal-binding</keyword>
<evidence type="ECO:0000256" key="5">
    <source>
        <dbReference type="ARBA" id="ARBA00022723"/>
    </source>
</evidence>
<name>A0AAV8ESL5_9POAL</name>
<dbReference type="SUPFAM" id="SSF48264">
    <property type="entry name" value="Cytochrome P450"/>
    <property type="match status" value="1"/>
</dbReference>
<keyword evidence="10 13" id="KW-0472">Membrane</keyword>
<dbReference type="Proteomes" id="UP001140206">
    <property type="component" value="Chromosome 3"/>
</dbReference>
<accession>A0AAV8ESL5</accession>
<comment type="caution">
    <text evidence="14">The sequence shown here is derived from an EMBL/GenBank/DDBJ whole genome shotgun (WGS) entry which is preliminary data.</text>
</comment>
<keyword evidence="9 12" id="KW-0503">Monooxygenase</keyword>
<protein>
    <submittedName>
        <fullName evidence="14">Cytochrome P450-like</fullName>
    </submittedName>
</protein>
<dbReference type="InterPro" id="IPR050665">
    <property type="entry name" value="Cytochrome_P450_Monooxygen"/>
</dbReference>
<dbReference type="Pfam" id="PF00067">
    <property type="entry name" value="p450"/>
    <property type="match status" value="1"/>
</dbReference>
<dbReference type="PRINTS" id="PR00463">
    <property type="entry name" value="EP450I"/>
</dbReference>
<comment type="subcellular location">
    <subcellularLocation>
        <location evidence="1">Membrane</location>
        <topology evidence="1">Single-pass membrane protein</topology>
    </subcellularLocation>
</comment>
<keyword evidence="6 13" id="KW-1133">Transmembrane helix</keyword>
<dbReference type="GO" id="GO:0005506">
    <property type="term" value="F:iron ion binding"/>
    <property type="evidence" value="ECO:0007669"/>
    <property type="project" value="InterPro"/>
</dbReference>
<dbReference type="InterPro" id="IPR001128">
    <property type="entry name" value="Cyt_P450"/>
</dbReference>
<dbReference type="GO" id="GO:0016020">
    <property type="term" value="C:membrane"/>
    <property type="evidence" value="ECO:0007669"/>
    <property type="project" value="UniProtKB-SubCell"/>
</dbReference>
<gene>
    <name evidence="14" type="ORF">LUZ62_066753</name>
</gene>